<dbReference type="AlphaFoldDB" id="T0Z1M1"/>
<comment type="caution">
    <text evidence="1">The sequence shown here is derived from an EMBL/GenBank/DDBJ whole genome shotgun (WGS) entry which is preliminary data.</text>
</comment>
<dbReference type="GO" id="GO:0008964">
    <property type="term" value="F:phosphoenolpyruvate carboxylase activity"/>
    <property type="evidence" value="ECO:0007669"/>
    <property type="project" value="InterPro"/>
</dbReference>
<dbReference type="GO" id="GO:0015977">
    <property type="term" value="P:carbon fixation"/>
    <property type="evidence" value="ECO:0007669"/>
    <property type="project" value="InterPro"/>
</dbReference>
<evidence type="ECO:0000313" key="1">
    <source>
        <dbReference type="EMBL" id="EQD41861.1"/>
    </source>
</evidence>
<dbReference type="EMBL" id="AUZX01011804">
    <property type="protein sequence ID" value="EQD41861.1"/>
    <property type="molecule type" value="Genomic_DNA"/>
</dbReference>
<proteinExistence type="predicted"/>
<reference evidence="1" key="1">
    <citation type="submission" date="2013-08" db="EMBL/GenBank/DDBJ databases">
        <authorList>
            <person name="Mendez C."/>
            <person name="Richter M."/>
            <person name="Ferrer M."/>
            <person name="Sanchez J."/>
        </authorList>
    </citation>
    <scope>NUCLEOTIDE SEQUENCE</scope>
</reference>
<dbReference type="SUPFAM" id="SSF51621">
    <property type="entry name" value="Phosphoenolpyruvate/pyruvate domain"/>
    <property type="match status" value="1"/>
</dbReference>
<dbReference type="InterPro" id="IPR015813">
    <property type="entry name" value="Pyrv/PenolPyrv_kinase-like_dom"/>
</dbReference>
<dbReference type="Pfam" id="PF00311">
    <property type="entry name" value="PEPcase"/>
    <property type="match status" value="1"/>
</dbReference>
<reference evidence="1" key="2">
    <citation type="journal article" date="2014" name="ISME J.">
        <title>Microbial stratification in low pH oxic and suboxic macroscopic growths along an acid mine drainage.</title>
        <authorList>
            <person name="Mendez-Garcia C."/>
            <person name="Mesa V."/>
            <person name="Sprenger R.R."/>
            <person name="Richter M."/>
            <person name="Diez M.S."/>
            <person name="Solano J."/>
            <person name="Bargiela R."/>
            <person name="Golyshina O.V."/>
            <person name="Manteca A."/>
            <person name="Ramos J.L."/>
            <person name="Gallego J.R."/>
            <person name="Llorente I."/>
            <person name="Martins Dos Santos V.A."/>
            <person name="Jensen O.N."/>
            <person name="Pelaez A.I."/>
            <person name="Sanchez J."/>
            <person name="Ferrer M."/>
        </authorList>
    </citation>
    <scope>NUCLEOTIDE SEQUENCE</scope>
</reference>
<name>T0Z1M1_9ZZZZ</name>
<gene>
    <name evidence="1" type="ORF">B1A_16062</name>
</gene>
<sequence length="78" mass="8824">MTSSTNLDKDLPLRDDIRFLGRILGDTLRDQEGEVIFQLIEGIRQTAIRYRRTGDDKARVQLEHGLDGLSPEDTIAVV</sequence>
<accession>T0Z1M1</accession>
<dbReference type="GO" id="GO:0006099">
    <property type="term" value="P:tricarboxylic acid cycle"/>
    <property type="evidence" value="ECO:0007669"/>
    <property type="project" value="InterPro"/>
</dbReference>
<dbReference type="InterPro" id="IPR021135">
    <property type="entry name" value="PEP_COase"/>
</dbReference>
<keyword evidence="1" id="KW-0670">Pyruvate</keyword>
<protein>
    <submittedName>
        <fullName evidence="1">Phosphoenolpyruvate carboxylase</fullName>
    </submittedName>
</protein>
<feature type="non-terminal residue" evidence="1">
    <location>
        <position position="78"/>
    </location>
</feature>
<organism evidence="1">
    <name type="scientific">mine drainage metagenome</name>
    <dbReference type="NCBI Taxonomy" id="410659"/>
    <lineage>
        <taxon>unclassified sequences</taxon>
        <taxon>metagenomes</taxon>
        <taxon>ecological metagenomes</taxon>
    </lineage>
</organism>